<dbReference type="Pfam" id="PF14559">
    <property type="entry name" value="TPR_19"/>
    <property type="match status" value="1"/>
</dbReference>
<dbReference type="RefSeq" id="WP_347611211.1">
    <property type="nucleotide sequence ID" value="NZ_JBDPZC010000007.1"/>
</dbReference>
<evidence type="ECO:0000256" key="1">
    <source>
        <dbReference type="PROSITE-ProRule" id="PRU00339"/>
    </source>
</evidence>
<dbReference type="SUPFAM" id="SSF48452">
    <property type="entry name" value="TPR-like"/>
    <property type="match status" value="1"/>
</dbReference>
<reference evidence="3 4" key="1">
    <citation type="submission" date="2024-05" db="EMBL/GenBank/DDBJ databases">
        <title>Roseateles sp. 2.12 16S ribosomal RNA gene Genome sequencing and assembly.</title>
        <authorList>
            <person name="Woo H."/>
        </authorList>
    </citation>
    <scope>NUCLEOTIDE SEQUENCE [LARGE SCALE GENOMIC DNA]</scope>
    <source>
        <strain evidence="3 4">2.12</strain>
    </source>
</reference>
<keyword evidence="4" id="KW-1185">Reference proteome</keyword>
<evidence type="ECO:0000313" key="4">
    <source>
        <dbReference type="Proteomes" id="UP001462640"/>
    </source>
</evidence>
<comment type="caution">
    <text evidence="3">The sequence shown here is derived from an EMBL/GenBank/DDBJ whole genome shotgun (WGS) entry which is preliminary data.</text>
</comment>
<accession>A0ABV0GGF1</accession>
<feature type="signal peptide" evidence="2">
    <location>
        <begin position="1"/>
        <end position="28"/>
    </location>
</feature>
<dbReference type="PANTHER" id="PTHR44809:SF1">
    <property type="entry name" value="PROTEIN O-MANNOSYL-TRANSFERASE TMTC1"/>
    <property type="match status" value="1"/>
</dbReference>
<keyword evidence="2" id="KW-0732">Signal</keyword>
<dbReference type="SMART" id="SM00028">
    <property type="entry name" value="TPR"/>
    <property type="match status" value="2"/>
</dbReference>
<protein>
    <submittedName>
        <fullName evidence="3">Tetratricopeptide repeat protein</fullName>
    </submittedName>
</protein>
<sequence length="181" mass="19616">MKSCHPALPRLLALLLAAGLAWSTPALAAGELEKAQQQWLQGHQAEAKKTLETALVEDPNNARMRFALALMRMESGETAQAETQLRRLTEDFPDLADPFNNLAVILAARGDIDAAQEALQRAVSLQPEHVQAQENLGDVLLQLAARAYAVAAKPGPQSSVNASLKLRRTQELLRGLNTPAR</sequence>
<dbReference type="PROSITE" id="PS50005">
    <property type="entry name" value="TPR"/>
    <property type="match status" value="1"/>
</dbReference>
<dbReference type="Proteomes" id="UP001462640">
    <property type="component" value="Unassembled WGS sequence"/>
</dbReference>
<dbReference type="InterPro" id="IPR052943">
    <property type="entry name" value="TMTC_O-mannosyl-trnsfr"/>
</dbReference>
<organism evidence="3 4">
    <name type="scientific">Roseateles flavus</name>
    <dbReference type="NCBI Taxonomy" id="3149041"/>
    <lineage>
        <taxon>Bacteria</taxon>
        <taxon>Pseudomonadati</taxon>
        <taxon>Pseudomonadota</taxon>
        <taxon>Betaproteobacteria</taxon>
        <taxon>Burkholderiales</taxon>
        <taxon>Sphaerotilaceae</taxon>
        <taxon>Roseateles</taxon>
    </lineage>
</organism>
<keyword evidence="1" id="KW-0802">TPR repeat</keyword>
<dbReference type="Gene3D" id="1.25.40.10">
    <property type="entry name" value="Tetratricopeptide repeat domain"/>
    <property type="match status" value="1"/>
</dbReference>
<gene>
    <name evidence="3" type="ORF">ABDJ40_15360</name>
</gene>
<name>A0ABV0GGF1_9BURK</name>
<evidence type="ECO:0000313" key="3">
    <source>
        <dbReference type="EMBL" id="MEO3714143.1"/>
    </source>
</evidence>
<dbReference type="InterPro" id="IPR011990">
    <property type="entry name" value="TPR-like_helical_dom_sf"/>
</dbReference>
<proteinExistence type="predicted"/>
<dbReference type="Pfam" id="PF13432">
    <property type="entry name" value="TPR_16"/>
    <property type="match status" value="1"/>
</dbReference>
<dbReference type="EMBL" id="JBDPZC010000007">
    <property type="protein sequence ID" value="MEO3714143.1"/>
    <property type="molecule type" value="Genomic_DNA"/>
</dbReference>
<dbReference type="InterPro" id="IPR019734">
    <property type="entry name" value="TPR_rpt"/>
</dbReference>
<evidence type="ECO:0000256" key="2">
    <source>
        <dbReference type="SAM" id="SignalP"/>
    </source>
</evidence>
<feature type="repeat" description="TPR" evidence="1">
    <location>
        <begin position="96"/>
        <end position="129"/>
    </location>
</feature>
<feature type="chain" id="PRO_5047064522" evidence="2">
    <location>
        <begin position="29"/>
        <end position="181"/>
    </location>
</feature>
<dbReference type="PANTHER" id="PTHR44809">
    <property type="match status" value="1"/>
</dbReference>